<accession>A0A4Y2J115</accession>
<feature type="domain" description="HTH CENPB-type" evidence="3">
    <location>
        <begin position="1"/>
        <end position="70"/>
    </location>
</feature>
<gene>
    <name evidence="4" type="ORF">AVEN_134527_1</name>
</gene>
<organism evidence="4 5">
    <name type="scientific">Araneus ventricosus</name>
    <name type="common">Orbweaver spider</name>
    <name type="synonym">Epeira ventricosa</name>
    <dbReference type="NCBI Taxonomy" id="182803"/>
    <lineage>
        <taxon>Eukaryota</taxon>
        <taxon>Metazoa</taxon>
        <taxon>Ecdysozoa</taxon>
        <taxon>Arthropoda</taxon>
        <taxon>Chelicerata</taxon>
        <taxon>Arachnida</taxon>
        <taxon>Araneae</taxon>
        <taxon>Araneomorphae</taxon>
        <taxon>Entelegynae</taxon>
        <taxon>Araneoidea</taxon>
        <taxon>Araneidae</taxon>
        <taxon>Araneus</taxon>
    </lineage>
</organism>
<dbReference type="InterPro" id="IPR006600">
    <property type="entry name" value="HTH_CenpB_DNA-bd_dom"/>
</dbReference>
<dbReference type="Proteomes" id="UP000499080">
    <property type="component" value="Unassembled WGS sequence"/>
</dbReference>
<dbReference type="SMART" id="SM00674">
    <property type="entry name" value="CENPB"/>
    <property type="match status" value="1"/>
</dbReference>
<dbReference type="Gene3D" id="1.10.10.60">
    <property type="entry name" value="Homeodomain-like"/>
    <property type="match status" value="1"/>
</dbReference>
<proteinExistence type="predicted"/>
<evidence type="ECO:0000259" key="3">
    <source>
        <dbReference type="PROSITE" id="PS51253"/>
    </source>
</evidence>
<protein>
    <recommendedName>
        <fullName evidence="3">HTH CENPB-type domain-containing protein</fullName>
    </recommendedName>
</protein>
<dbReference type="AlphaFoldDB" id="A0A4Y2J115"/>
<reference evidence="4 5" key="1">
    <citation type="journal article" date="2019" name="Sci. Rep.">
        <title>Orb-weaving spider Araneus ventricosus genome elucidates the spidroin gene catalogue.</title>
        <authorList>
            <person name="Kono N."/>
            <person name="Nakamura H."/>
            <person name="Ohtoshi R."/>
            <person name="Moran D.A.P."/>
            <person name="Shinohara A."/>
            <person name="Yoshida Y."/>
            <person name="Fujiwara M."/>
            <person name="Mori M."/>
            <person name="Tomita M."/>
            <person name="Arakawa K."/>
        </authorList>
    </citation>
    <scope>NUCLEOTIDE SEQUENCE [LARGE SCALE GENOMIC DNA]</scope>
</reference>
<comment type="subcellular location">
    <subcellularLocation>
        <location evidence="1">Nucleus</location>
    </subcellularLocation>
</comment>
<dbReference type="PANTHER" id="PTHR19303:SF73">
    <property type="entry name" value="PROTEIN PDC2"/>
    <property type="match status" value="1"/>
</dbReference>
<dbReference type="InterPro" id="IPR050863">
    <property type="entry name" value="CenT-Element_Derived"/>
</dbReference>
<dbReference type="GO" id="GO:0005634">
    <property type="term" value="C:nucleus"/>
    <property type="evidence" value="ECO:0007669"/>
    <property type="project" value="UniProtKB-SubCell"/>
</dbReference>
<dbReference type="PANTHER" id="PTHR19303">
    <property type="entry name" value="TRANSPOSON"/>
    <property type="match status" value="1"/>
</dbReference>
<keyword evidence="5" id="KW-1185">Reference proteome</keyword>
<sequence>MQEVAKSRKNVEEALFNSFTLQRGRNLPITGAILQAKANEFAEHFEDKSFVCSNGWLDRFKKRRNIRSGKVVGEAAGVCSSDINHWTKNVWPGIIRNYDEWTFSIPMKQVCFASSLHSKL</sequence>
<dbReference type="OrthoDB" id="125347at2759"/>
<name>A0A4Y2J115_ARAVE</name>
<dbReference type="EMBL" id="BGPR01003110">
    <property type="protein sequence ID" value="GBM83827.1"/>
    <property type="molecule type" value="Genomic_DNA"/>
</dbReference>
<comment type="caution">
    <text evidence="4">The sequence shown here is derived from an EMBL/GenBank/DDBJ whole genome shotgun (WGS) entry which is preliminary data.</text>
</comment>
<evidence type="ECO:0000313" key="5">
    <source>
        <dbReference type="Proteomes" id="UP000499080"/>
    </source>
</evidence>
<evidence type="ECO:0000256" key="1">
    <source>
        <dbReference type="ARBA" id="ARBA00004123"/>
    </source>
</evidence>
<dbReference type="SUPFAM" id="SSF46689">
    <property type="entry name" value="Homeodomain-like"/>
    <property type="match status" value="1"/>
</dbReference>
<keyword evidence="2" id="KW-0238">DNA-binding</keyword>
<dbReference type="Pfam" id="PF03221">
    <property type="entry name" value="HTH_Tnp_Tc5"/>
    <property type="match status" value="1"/>
</dbReference>
<dbReference type="InterPro" id="IPR009057">
    <property type="entry name" value="Homeodomain-like_sf"/>
</dbReference>
<dbReference type="PROSITE" id="PS51253">
    <property type="entry name" value="HTH_CENPB"/>
    <property type="match status" value="1"/>
</dbReference>
<evidence type="ECO:0000313" key="4">
    <source>
        <dbReference type="EMBL" id="GBM83827.1"/>
    </source>
</evidence>
<evidence type="ECO:0000256" key="2">
    <source>
        <dbReference type="ARBA" id="ARBA00023125"/>
    </source>
</evidence>
<dbReference type="GO" id="GO:0003677">
    <property type="term" value="F:DNA binding"/>
    <property type="evidence" value="ECO:0007669"/>
    <property type="project" value="UniProtKB-KW"/>
</dbReference>